<accession>A0A8F5VL28</accession>
<protein>
    <submittedName>
        <fullName evidence="3">Uncharacterized protein</fullName>
    </submittedName>
</protein>
<keyword evidence="2" id="KW-0472">Membrane</keyword>
<keyword evidence="2" id="KW-1133">Transmembrane helix</keyword>
<dbReference type="EMBL" id="CP077107">
    <property type="protein sequence ID" value="QXO95011.1"/>
    <property type="molecule type" value="Genomic_DNA"/>
</dbReference>
<evidence type="ECO:0000256" key="2">
    <source>
        <dbReference type="SAM" id="Phobius"/>
    </source>
</evidence>
<keyword evidence="2" id="KW-0812">Transmembrane</keyword>
<proteinExistence type="predicted"/>
<reference evidence="3 4" key="1">
    <citation type="submission" date="2021-06" db="EMBL/GenBank/DDBJ databases">
        <title>Complete genome sequence of the secondary alcohol utilizing methanogen Methanospirillum hungatei strain GP1.</title>
        <authorList>
            <person name="Day L.A."/>
            <person name="Costa K.C."/>
        </authorList>
    </citation>
    <scope>NUCLEOTIDE SEQUENCE [LARGE SCALE GENOMIC DNA]</scope>
    <source>
        <strain evidence="3 4">GP1</strain>
    </source>
</reference>
<dbReference type="AlphaFoldDB" id="A0A8F5VL28"/>
<evidence type="ECO:0000313" key="3">
    <source>
        <dbReference type="EMBL" id="QXO95011.1"/>
    </source>
</evidence>
<dbReference type="OrthoDB" id="117707at2157"/>
<name>A0A8F5VL28_METHU</name>
<sequence length="578" mass="66277">MEKRDILVIFVAIIIVLIMAMYIKPLVTGKEAKLIPDEISGLFSNNNTSPNNENRFEESSRSDRPLSQVPLIKSITPDTMKPLDPTASIDVIGENFKETMLVRVFSDSENKTYNITLDGGKLRAENLMLSEGNWTVKIVDTDSNVTYNTQHIIQVIPTPTPVPTWDGNPKPLDIKEKYETKPWGRVYPSDQIVNTTKMNTYINFSGVTGVISNPISIPYGYWDIIYTVDYRTEIANPQDDKVFEFNRQYKEPNVSYEGNFTLLYLSGNPIPILVPNKQRVEGETSFRPSKDTVLTKIPKDEEPNATPPFETETTEYETGSIPALVETVGYMKPVFQMVITNLDDPSEPPIVITPSGGIDPLQWDEAVHKKEAEKIMTQKGKKEYFDSEEYQDAWEEKWRYIKDPRPWKERIYGPGNYTFDVSTQSIDSYNIQILVPEATWTQNQSDEDVISKNEKENIRFMLNSFVNNFNEIISPEYFSNLSEYIDIHNYSSDDMKLIMSNYMQARAAGIIIKDTILNDVSLRGYLGKTNKLVQSTDATIKGSFKIDYNGYEKYVPFDIELKKVDNKWKFVNSPVIRY</sequence>
<dbReference type="Proteomes" id="UP000694228">
    <property type="component" value="Chromosome"/>
</dbReference>
<feature type="region of interest" description="Disordered" evidence="1">
    <location>
        <begin position="43"/>
        <end position="68"/>
    </location>
</feature>
<gene>
    <name evidence="3" type="ORF">KSK55_00910</name>
</gene>
<feature type="transmembrane region" description="Helical" evidence="2">
    <location>
        <begin position="6"/>
        <end position="23"/>
    </location>
</feature>
<organism evidence="3 4">
    <name type="scientific">Methanospirillum hungatei</name>
    <dbReference type="NCBI Taxonomy" id="2203"/>
    <lineage>
        <taxon>Archaea</taxon>
        <taxon>Methanobacteriati</taxon>
        <taxon>Methanobacteriota</taxon>
        <taxon>Stenosarchaea group</taxon>
        <taxon>Methanomicrobia</taxon>
        <taxon>Methanomicrobiales</taxon>
        <taxon>Methanospirillaceae</taxon>
        <taxon>Methanospirillum</taxon>
    </lineage>
</organism>
<evidence type="ECO:0000256" key="1">
    <source>
        <dbReference type="SAM" id="MobiDB-lite"/>
    </source>
</evidence>
<feature type="compositionally biased region" description="Basic and acidic residues" evidence="1">
    <location>
        <begin position="54"/>
        <end position="64"/>
    </location>
</feature>
<evidence type="ECO:0000313" key="4">
    <source>
        <dbReference type="Proteomes" id="UP000694228"/>
    </source>
</evidence>